<evidence type="ECO:0000256" key="5">
    <source>
        <dbReference type="ARBA" id="ARBA00022824"/>
    </source>
</evidence>
<evidence type="ECO:0000259" key="11">
    <source>
        <dbReference type="Pfam" id="PF00534"/>
    </source>
</evidence>
<accession>A0A9K3D086</accession>
<evidence type="ECO:0000256" key="8">
    <source>
        <dbReference type="ARBA" id="ARBA00045103"/>
    </source>
</evidence>
<dbReference type="Pfam" id="PF13439">
    <property type="entry name" value="Glyco_transf_4"/>
    <property type="match status" value="1"/>
</dbReference>
<name>A0A9K3D086_9EUKA</name>
<evidence type="ECO:0000256" key="3">
    <source>
        <dbReference type="ARBA" id="ARBA00022679"/>
    </source>
</evidence>
<dbReference type="Gene3D" id="3.40.50.2000">
    <property type="entry name" value="Glycogen Phosphorylase B"/>
    <property type="match status" value="2"/>
</dbReference>
<evidence type="ECO:0000259" key="12">
    <source>
        <dbReference type="Pfam" id="PF13439"/>
    </source>
</evidence>
<dbReference type="EC" id="2.4.1.257" evidence="10"/>
<dbReference type="AlphaFoldDB" id="A0A9K3D086"/>
<feature type="transmembrane region" description="Helical" evidence="10">
    <location>
        <begin position="87"/>
        <end position="105"/>
    </location>
</feature>
<dbReference type="SUPFAM" id="SSF53756">
    <property type="entry name" value="UDP-Glycosyltransferase/glycogen phosphorylase"/>
    <property type="match status" value="1"/>
</dbReference>
<feature type="domain" description="Glycosyl transferase family 1" evidence="11">
    <location>
        <begin position="346"/>
        <end position="454"/>
    </location>
</feature>
<comment type="function">
    <text evidence="10">Mannosylates Man(2)GlcNAc(2)-dolichol diphosphate and Man(1)GlcNAc(2)-dolichol diphosphate to form Man(3)GlcNAc(2)-dolichol diphosphate.</text>
</comment>
<dbReference type="GO" id="GO:0005789">
    <property type="term" value="C:endoplasmic reticulum membrane"/>
    <property type="evidence" value="ECO:0007669"/>
    <property type="project" value="UniProtKB-SubCell"/>
</dbReference>
<evidence type="ECO:0000256" key="9">
    <source>
        <dbReference type="ARBA" id="ARBA00045104"/>
    </source>
</evidence>
<comment type="catalytic activity">
    <reaction evidence="9 10">
        <text>an alpha-D-Man-(1-&gt;3)-beta-D-Man-(1-&gt;4)-beta-D-GlcNAc-(1-&gt;4)-alpha-D-GlcNAc-diphospho-di-trans,poly-cis-dolichol + GDP-alpha-D-mannose = an alpha-D-Man-(1-&gt;3)-[alpha-D-Man-(1-&gt;6)]-beta-D-Man-(1-&gt;4)-beta-D-GlcNAc-(1-&gt;4)-alpha-D-GlcNAc-diphospho-di-trans,poly-cis-dolichol + GDP + H(+)</text>
        <dbReference type="Rhea" id="RHEA:29519"/>
        <dbReference type="Rhea" id="RHEA-COMP:19513"/>
        <dbReference type="Rhea" id="RHEA-COMP:19515"/>
        <dbReference type="ChEBI" id="CHEBI:15378"/>
        <dbReference type="ChEBI" id="CHEBI:57527"/>
        <dbReference type="ChEBI" id="CHEBI:58189"/>
        <dbReference type="ChEBI" id="CHEBI:132510"/>
        <dbReference type="ChEBI" id="CHEBI:132511"/>
        <dbReference type="EC" id="2.4.1.257"/>
    </reaction>
    <physiologicalReaction direction="left-to-right" evidence="9 10">
        <dbReference type="Rhea" id="RHEA:29520"/>
    </physiologicalReaction>
</comment>
<comment type="similarity">
    <text evidence="10">Belongs to the glycosyltransferase group 1 family.</text>
</comment>
<evidence type="ECO:0000256" key="4">
    <source>
        <dbReference type="ARBA" id="ARBA00022692"/>
    </source>
</evidence>
<evidence type="ECO:0000256" key="1">
    <source>
        <dbReference type="ARBA" id="ARBA00004922"/>
    </source>
</evidence>
<dbReference type="GO" id="GO:0102704">
    <property type="term" value="F:GDP-Man:Man(2)GlcNAc(2)-PP-Dol alpha-1,6-mannosyltransferase activity"/>
    <property type="evidence" value="ECO:0007669"/>
    <property type="project" value="UniProtKB-UniRule"/>
</dbReference>
<evidence type="ECO:0000313" key="14">
    <source>
        <dbReference type="Proteomes" id="UP000265618"/>
    </source>
</evidence>
<dbReference type="Pfam" id="PF00534">
    <property type="entry name" value="Glycos_transf_1"/>
    <property type="match status" value="1"/>
</dbReference>
<keyword evidence="14" id="KW-1185">Reference proteome</keyword>
<protein>
    <recommendedName>
        <fullName evidence="10">Alpha-1,3/1,6-mannosyltransferase ALG2</fullName>
        <ecNumber evidence="10">2.4.1.132</ecNumber>
        <ecNumber evidence="10">2.4.1.257</ecNumber>
    </recommendedName>
    <alternativeName>
        <fullName evidence="10">GDP-Man:Man(1)GlcNAc(2)-PP-Dol alpha-1,3-mannosyltransferase</fullName>
    </alternativeName>
</protein>
<sequence length="484" mass="53877">MARSVSRPSGARGSGSLRIGFVHPYFVLGGAERLMLDAALAYKRAGHTVDVFTSHLDRQSCFDELRDGTLPVTVVAQWLPRSIYGRVTALLTYLHTILVALYLAFSRFRHYDLVVVDQVSLVVPILKIACPKVIFYCHFPDKLLSSQTQSNYDPLGPSSLSSRLSLRSIYRFPLDIAEERTCAWADAILCNSGYTRSVFRRHFPSLARKPVRVVPPCVRVRDFVHIKHPQGHDAHHHTPIHTPLLEARHPGIRKGKNRFWMVSIARFEPAKNMELAIQALSELQRILRGEGEARTPLYHRAGGPKSGRRPKTIGALLDEAPRPFPHPGLILTGSASGHSADRYIAHLRRLVTELGLEDDVLFVPSFSQAELQEMLSLSKVMLFTPPREHFGITPLEAMAAGVPVIAINQAGPSETVLHDKTGFLVPPVPRAFAAAVCQLMLRPKTWRTHSQAARTHTVQTYGPTAFGSRLLSITDELVQHAKKD</sequence>
<keyword evidence="2 10" id="KW-0328">Glycosyltransferase</keyword>
<dbReference type="PANTHER" id="PTHR45918:SF1">
    <property type="entry name" value="ALPHA-1,3_1,6-MANNOSYLTRANSFERASE ALG2"/>
    <property type="match status" value="1"/>
</dbReference>
<gene>
    <name evidence="13" type="ORF">KIPB_006845</name>
</gene>
<comment type="catalytic activity">
    <reaction evidence="8 10">
        <text>a beta-D-Man-(1-&gt;4)-beta-D-GlcNAc-(1-&gt;4)-alpha-D-GlcNAc-diphospho-di-trans,poly-cis-dolichol + GDP-alpha-D-mannose = an alpha-D-Man-(1-&gt;3)-beta-D-Man-(1-&gt;4)-beta-D-GlcNAc-(1-&gt;4)-alpha-D-GlcNAc-diphospho-di-trans,poly-cis-dolichol + GDP + H(+)</text>
        <dbReference type="Rhea" id="RHEA:29515"/>
        <dbReference type="Rhea" id="RHEA-COMP:19511"/>
        <dbReference type="Rhea" id="RHEA-COMP:19513"/>
        <dbReference type="ChEBI" id="CHEBI:15378"/>
        <dbReference type="ChEBI" id="CHEBI:57527"/>
        <dbReference type="ChEBI" id="CHEBI:58189"/>
        <dbReference type="ChEBI" id="CHEBI:58472"/>
        <dbReference type="ChEBI" id="CHEBI:132510"/>
        <dbReference type="EC" id="2.4.1.132"/>
    </reaction>
    <physiologicalReaction direction="left-to-right" evidence="8 10">
        <dbReference type="Rhea" id="RHEA:29516"/>
    </physiologicalReaction>
</comment>
<evidence type="ECO:0000256" key="7">
    <source>
        <dbReference type="ARBA" id="ARBA00023136"/>
    </source>
</evidence>
<evidence type="ECO:0000313" key="13">
    <source>
        <dbReference type="EMBL" id="GIQ85210.1"/>
    </source>
</evidence>
<feature type="domain" description="Glycosyltransferase subfamily 4-like N-terminal" evidence="12">
    <location>
        <begin position="29"/>
        <end position="219"/>
    </location>
</feature>
<keyword evidence="3 10" id="KW-0808">Transferase</keyword>
<dbReference type="OrthoDB" id="448893at2759"/>
<keyword evidence="5" id="KW-0256">Endoplasmic reticulum</keyword>
<reference evidence="13 14" key="1">
    <citation type="journal article" date="2018" name="PLoS ONE">
        <title>The draft genome of Kipferlia bialata reveals reductive genome evolution in fornicate parasites.</title>
        <authorList>
            <person name="Tanifuji G."/>
            <person name="Takabayashi S."/>
            <person name="Kume K."/>
            <person name="Takagi M."/>
            <person name="Nakayama T."/>
            <person name="Kamikawa R."/>
            <person name="Inagaki Y."/>
            <person name="Hashimoto T."/>
        </authorList>
    </citation>
    <scope>NUCLEOTIDE SEQUENCE [LARGE SCALE GENOMIC DNA]</scope>
    <source>
        <strain evidence="13">NY0173</strain>
    </source>
</reference>
<keyword evidence="6 10" id="KW-1133">Transmembrane helix</keyword>
<evidence type="ECO:0000256" key="2">
    <source>
        <dbReference type="ARBA" id="ARBA00022676"/>
    </source>
</evidence>
<dbReference type="EMBL" id="BDIP01001825">
    <property type="protein sequence ID" value="GIQ85210.1"/>
    <property type="molecule type" value="Genomic_DNA"/>
</dbReference>
<keyword evidence="7 10" id="KW-0472">Membrane</keyword>
<comment type="subcellular location">
    <subcellularLocation>
        <location evidence="10">Endoplasmic reticulum membrane</location>
        <topology evidence="10">Single-pass membrane protein</topology>
    </subcellularLocation>
</comment>
<evidence type="ECO:0000256" key="6">
    <source>
        <dbReference type="ARBA" id="ARBA00022989"/>
    </source>
</evidence>
<keyword evidence="4 10" id="KW-0812">Transmembrane</keyword>
<comment type="pathway">
    <text evidence="1 10">Protein modification; protein glycosylation.</text>
</comment>
<evidence type="ECO:0000256" key="10">
    <source>
        <dbReference type="RuleBase" id="RU367136"/>
    </source>
</evidence>
<organism evidence="13 14">
    <name type="scientific">Kipferlia bialata</name>
    <dbReference type="NCBI Taxonomy" id="797122"/>
    <lineage>
        <taxon>Eukaryota</taxon>
        <taxon>Metamonada</taxon>
        <taxon>Carpediemonas-like organisms</taxon>
        <taxon>Kipferlia</taxon>
    </lineage>
</organism>
<dbReference type="EC" id="2.4.1.132" evidence="10"/>
<proteinExistence type="inferred from homology"/>
<dbReference type="GO" id="GO:0004378">
    <property type="term" value="F:GDP-Man:Man(1)GlcNAc(2)-PP-Dol alpha-1,3-mannosyltransferase activity"/>
    <property type="evidence" value="ECO:0007669"/>
    <property type="project" value="UniProtKB-UniRule"/>
</dbReference>
<dbReference type="InterPro" id="IPR027054">
    <property type="entry name" value="ALG2"/>
</dbReference>
<dbReference type="Proteomes" id="UP000265618">
    <property type="component" value="Unassembled WGS sequence"/>
</dbReference>
<dbReference type="InterPro" id="IPR001296">
    <property type="entry name" value="Glyco_trans_1"/>
</dbReference>
<dbReference type="InterPro" id="IPR028098">
    <property type="entry name" value="Glyco_trans_4-like_N"/>
</dbReference>
<comment type="caution">
    <text evidence="13">The sequence shown here is derived from an EMBL/GenBank/DDBJ whole genome shotgun (WGS) entry which is preliminary data.</text>
</comment>
<dbReference type="PANTHER" id="PTHR45918">
    <property type="entry name" value="ALPHA-1,3/1,6-MANNOSYLTRANSFERASE ALG2"/>
    <property type="match status" value="1"/>
</dbReference>